<dbReference type="SUPFAM" id="SSF52833">
    <property type="entry name" value="Thioredoxin-like"/>
    <property type="match status" value="1"/>
</dbReference>
<proteinExistence type="predicted"/>
<dbReference type="RefSeq" id="WP_211938196.1">
    <property type="nucleotide sequence ID" value="NZ_CP073078.1"/>
</dbReference>
<keyword evidence="4" id="KW-1185">Reference proteome</keyword>
<dbReference type="EMBL" id="CP073078">
    <property type="protein sequence ID" value="QUD88145.1"/>
    <property type="molecule type" value="Genomic_DNA"/>
</dbReference>
<feature type="domain" description="Thioredoxin" evidence="2">
    <location>
        <begin position="52"/>
        <end position="235"/>
    </location>
</feature>
<dbReference type="CDD" id="cd03023">
    <property type="entry name" value="DsbA_Com1_like"/>
    <property type="match status" value="1"/>
</dbReference>
<dbReference type="InterPro" id="IPR036249">
    <property type="entry name" value="Thioredoxin-like_sf"/>
</dbReference>
<feature type="signal peptide" evidence="1">
    <location>
        <begin position="1"/>
        <end position="23"/>
    </location>
</feature>
<dbReference type="InterPro" id="IPR041205">
    <property type="entry name" value="ScsC_N"/>
</dbReference>
<keyword evidence="1" id="KW-0732">Signal</keyword>
<dbReference type="Gene3D" id="3.40.30.10">
    <property type="entry name" value="Glutaredoxin"/>
    <property type="match status" value="1"/>
</dbReference>
<dbReference type="KEGG" id="caul:KCG34_24470"/>
<dbReference type="PROSITE" id="PS51257">
    <property type="entry name" value="PROKAR_LIPOPROTEIN"/>
    <property type="match status" value="1"/>
</dbReference>
<evidence type="ECO:0000256" key="1">
    <source>
        <dbReference type="SAM" id="SignalP"/>
    </source>
</evidence>
<evidence type="ECO:0000259" key="2">
    <source>
        <dbReference type="PROSITE" id="PS51352"/>
    </source>
</evidence>
<reference evidence="3" key="1">
    <citation type="submission" date="2021-04" db="EMBL/GenBank/DDBJ databases">
        <title>The complete genome sequence of Caulobacter sp. S6.</title>
        <authorList>
            <person name="Tang Y."/>
            <person name="Ouyang W."/>
            <person name="Liu Q."/>
            <person name="Huang B."/>
            <person name="Guo Z."/>
            <person name="Lei P."/>
        </authorList>
    </citation>
    <scope>NUCLEOTIDE SEQUENCE</scope>
    <source>
        <strain evidence="3">S6</strain>
    </source>
</reference>
<dbReference type="Pfam" id="PF01323">
    <property type="entry name" value="DSBA"/>
    <property type="match status" value="1"/>
</dbReference>
<evidence type="ECO:0000313" key="4">
    <source>
        <dbReference type="Proteomes" id="UP000676409"/>
    </source>
</evidence>
<feature type="chain" id="PRO_5037240696" evidence="1">
    <location>
        <begin position="24"/>
        <end position="237"/>
    </location>
</feature>
<protein>
    <submittedName>
        <fullName evidence="3">DsbA family protein</fullName>
    </submittedName>
</protein>
<dbReference type="PROSITE" id="PS51352">
    <property type="entry name" value="THIOREDOXIN_2"/>
    <property type="match status" value="1"/>
</dbReference>
<dbReference type="InterPro" id="IPR001853">
    <property type="entry name" value="DSBA-like_thioredoxin_dom"/>
</dbReference>
<dbReference type="GO" id="GO:0016491">
    <property type="term" value="F:oxidoreductase activity"/>
    <property type="evidence" value="ECO:0007669"/>
    <property type="project" value="InterPro"/>
</dbReference>
<dbReference type="Proteomes" id="UP000676409">
    <property type="component" value="Chromosome"/>
</dbReference>
<accession>A0A975FZ73</accession>
<dbReference type="InterPro" id="IPR013766">
    <property type="entry name" value="Thioredoxin_domain"/>
</dbReference>
<evidence type="ECO:0000313" key="3">
    <source>
        <dbReference type="EMBL" id="QUD88145.1"/>
    </source>
</evidence>
<dbReference type="AlphaFoldDB" id="A0A975FZ73"/>
<organism evidence="3 4">
    <name type="scientific">Phenylobacterium montanum</name>
    <dbReference type="NCBI Taxonomy" id="2823693"/>
    <lineage>
        <taxon>Bacteria</taxon>
        <taxon>Pseudomonadati</taxon>
        <taxon>Pseudomonadota</taxon>
        <taxon>Alphaproteobacteria</taxon>
        <taxon>Caulobacterales</taxon>
        <taxon>Caulobacteraceae</taxon>
        <taxon>Phenylobacterium</taxon>
    </lineage>
</organism>
<name>A0A975FZ73_9CAUL</name>
<dbReference type="Pfam" id="PF18312">
    <property type="entry name" value="ScsC_N"/>
    <property type="match status" value="1"/>
</dbReference>
<gene>
    <name evidence="3" type="ORF">KCG34_24470</name>
</gene>
<sequence>MKFLRLPLAVAVFAAALSGCSRADDAFDAKVHAYLLAHPEVIQEAMQKLQEKQEAQAVAKAKVAIAANRKAIEQDPRDFVANPNGKVTLTEFYDYRCPHCVNIAPGVLNLIKANPDLRVVFKEFPIFGAASERAAAGAVLVKQSGGDYLGVYHDFMTTRPLDEAAVDRILKAHGTDPARLDDALVRAAADRQLADVRNLAISLDIDGTPAFIIGDTLIPGEDLDAVKAAIAKARAKG</sequence>